<sequence>MAKSISSNTHNCPKKSTGKCIGAKLDGRDYCSVHQTLCPGPKCKLRKHLKTEECPSCKTDRVEAAKKQAAIDKKKKEDDEKEEKERRKKQSEADKTFNKKPKRT</sequence>
<dbReference type="AlphaFoldDB" id="A0A1L7WR01"/>
<evidence type="ECO:0000256" key="1">
    <source>
        <dbReference type="SAM" id="MobiDB-lite"/>
    </source>
</evidence>
<name>A0A1L7WR01_9HELO</name>
<organism evidence="2 3">
    <name type="scientific">Phialocephala subalpina</name>
    <dbReference type="NCBI Taxonomy" id="576137"/>
    <lineage>
        <taxon>Eukaryota</taxon>
        <taxon>Fungi</taxon>
        <taxon>Dikarya</taxon>
        <taxon>Ascomycota</taxon>
        <taxon>Pezizomycotina</taxon>
        <taxon>Leotiomycetes</taxon>
        <taxon>Helotiales</taxon>
        <taxon>Mollisiaceae</taxon>
        <taxon>Phialocephala</taxon>
        <taxon>Phialocephala fortinii species complex</taxon>
    </lineage>
</organism>
<feature type="region of interest" description="Disordered" evidence="1">
    <location>
        <begin position="65"/>
        <end position="104"/>
    </location>
</feature>
<dbReference type="Proteomes" id="UP000184330">
    <property type="component" value="Unassembled WGS sequence"/>
</dbReference>
<feature type="compositionally biased region" description="Basic and acidic residues" evidence="1">
    <location>
        <begin position="65"/>
        <end position="78"/>
    </location>
</feature>
<evidence type="ECO:0000313" key="3">
    <source>
        <dbReference type="Proteomes" id="UP000184330"/>
    </source>
</evidence>
<reference evidence="2 3" key="1">
    <citation type="submission" date="2016-03" db="EMBL/GenBank/DDBJ databases">
        <authorList>
            <person name="Ploux O."/>
        </authorList>
    </citation>
    <scope>NUCLEOTIDE SEQUENCE [LARGE SCALE GENOMIC DNA]</scope>
    <source>
        <strain evidence="2 3">UAMH 11012</strain>
    </source>
</reference>
<evidence type="ECO:0000313" key="2">
    <source>
        <dbReference type="EMBL" id="CZR55186.1"/>
    </source>
</evidence>
<accession>A0A1L7WR01</accession>
<dbReference type="EMBL" id="FJOG01000006">
    <property type="protein sequence ID" value="CZR55186.1"/>
    <property type="molecule type" value="Genomic_DNA"/>
</dbReference>
<protein>
    <submittedName>
        <fullName evidence="2">Uncharacterized protein</fullName>
    </submittedName>
</protein>
<gene>
    <name evidence="2" type="ORF">PAC_05072</name>
</gene>
<proteinExistence type="predicted"/>
<keyword evidence="3" id="KW-1185">Reference proteome</keyword>